<keyword evidence="2" id="KW-0449">Lipoprotein</keyword>
<dbReference type="PROSITE" id="PS51257">
    <property type="entry name" value="PROKAR_LIPOPROTEIN"/>
    <property type="match status" value="1"/>
</dbReference>
<sequence>MKRLKLTTLAVASSALIMMTGCVSTGSQTGDGALIGAGAGALLGQAIGGNTGATLAGAAVGGLAGAAIGNNEEKKNRVYYRDSRGATYYVGNDGRRYYQN</sequence>
<evidence type="ECO:0000313" key="2">
    <source>
        <dbReference type="EMBL" id="SFZ98227.1"/>
    </source>
</evidence>
<proteinExistence type="predicted"/>
<dbReference type="EMBL" id="FPKX01000043">
    <property type="protein sequence ID" value="SFZ98227.1"/>
    <property type="molecule type" value="Genomic_DNA"/>
</dbReference>
<protein>
    <submittedName>
        <fullName evidence="2">Outer membrane lipoprotein omp16</fullName>
    </submittedName>
</protein>
<dbReference type="Pfam" id="PF13488">
    <property type="entry name" value="Gly-zipper_Omp"/>
    <property type="match status" value="1"/>
</dbReference>
<dbReference type="InterPro" id="IPR039567">
    <property type="entry name" value="Gly-zipper"/>
</dbReference>
<name>A0A1W1EDT9_9ZZZZ</name>
<reference evidence="2" key="1">
    <citation type="submission" date="2016-10" db="EMBL/GenBank/DDBJ databases">
        <authorList>
            <person name="de Groot N.N."/>
        </authorList>
    </citation>
    <scope>NUCLEOTIDE SEQUENCE</scope>
</reference>
<feature type="domain" description="Glycine zipper" evidence="1">
    <location>
        <begin position="32"/>
        <end position="75"/>
    </location>
</feature>
<accession>A0A1W1EDT9</accession>
<evidence type="ECO:0000259" key="1">
    <source>
        <dbReference type="Pfam" id="PF13488"/>
    </source>
</evidence>
<dbReference type="AlphaFoldDB" id="A0A1W1EDT9"/>
<organism evidence="2">
    <name type="scientific">hydrothermal vent metagenome</name>
    <dbReference type="NCBI Taxonomy" id="652676"/>
    <lineage>
        <taxon>unclassified sequences</taxon>
        <taxon>metagenomes</taxon>
        <taxon>ecological metagenomes</taxon>
    </lineage>
</organism>
<gene>
    <name evidence="2" type="ORF">MNB_SV-5-822</name>
</gene>